<proteinExistence type="predicted"/>
<dbReference type="AlphaFoldDB" id="A0A9P1E270"/>
<feature type="region of interest" description="Disordered" evidence="2">
    <location>
        <begin position="315"/>
        <end position="362"/>
    </location>
</feature>
<gene>
    <name evidence="4" type="ORF">CEURO_LOCUS4521</name>
</gene>
<keyword evidence="1" id="KW-0479">Metal-binding</keyword>
<evidence type="ECO:0000256" key="2">
    <source>
        <dbReference type="SAM" id="MobiDB-lite"/>
    </source>
</evidence>
<dbReference type="Pfam" id="PF00098">
    <property type="entry name" value="zf-CCHC"/>
    <property type="match status" value="1"/>
</dbReference>
<feature type="region of interest" description="Disordered" evidence="2">
    <location>
        <begin position="214"/>
        <end position="271"/>
    </location>
</feature>
<reference evidence="4" key="1">
    <citation type="submission" date="2022-07" db="EMBL/GenBank/DDBJ databases">
        <authorList>
            <person name="Macas J."/>
            <person name="Novak P."/>
            <person name="Neumann P."/>
        </authorList>
    </citation>
    <scope>NUCLEOTIDE SEQUENCE</scope>
</reference>
<feature type="domain" description="CCHC-type" evidence="3">
    <location>
        <begin position="299"/>
        <end position="313"/>
    </location>
</feature>
<dbReference type="InterPro" id="IPR001878">
    <property type="entry name" value="Znf_CCHC"/>
</dbReference>
<dbReference type="Pfam" id="PF03732">
    <property type="entry name" value="Retrotrans_gag"/>
    <property type="match status" value="1"/>
</dbReference>
<dbReference type="Proteomes" id="UP001152484">
    <property type="component" value="Unassembled WGS sequence"/>
</dbReference>
<accession>A0A9P1E270</accession>
<organism evidence="4 5">
    <name type="scientific">Cuscuta europaea</name>
    <name type="common">European dodder</name>
    <dbReference type="NCBI Taxonomy" id="41803"/>
    <lineage>
        <taxon>Eukaryota</taxon>
        <taxon>Viridiplantae</taxon>
        <taxon>Streptophyta</taxon>
        <taxon>Embryophyta</taxon>
        <taxon>Tracheophyta</taxon>
        <taxon>Spermatophyta</taxon>
        <taxon>Magnoliopsida</taxon>
        <taxon>eudicotyledons</taxon>
        <taxon>Gunneridae</taxon>
        <taxon>Pentapetalae</taxon>
        <taxon>asterids</taxon>
        <taxon>lamiids</taxon>
        <taxon>Solanales</taxon>
        <taxon>Convolvulaceae</taxon>
        <taxon>Cuscuteae</taxon>
        <taxon>Cuscuta</taxon>
        <taxon>Cuscuta subgen. Cuscuta</taxon>
    </lineage>
</organism>
<dbReference type="GO" id="GO:0008270">
    <property type="term" value="F:zinc ion binding"/>
    <property type="evidence" value="ECO:0007669"/>
    <property type="project" value="UniProtKB-KW"/>
</dbReference>
<feature type="compositionally biased region" description="Basic and acidic residues" evidence="2">
    <location>
        <begin position="225"/>
        <end position="255"/>
    </location>
</feature>
<dbReference type="PROSITE" id="PS50158">
    <property type="entry name" value="ZF_CCHC"/>
    <property type="match status" value="1"/>
</dbReference>
<feature type="compositionally biased region" description="Gly residues" evidence="2">
    <location>
        <begin position="328"/>
        <end position="338"/>
    </location>
</feature>
<dbReference type="OrthoDB" id="1731207at2759"/>
<sequence>MPPRREVPAAPTNAELALTIQQLAQTIGTAFFQSQQNSNDASKRVAARNPPSFQGQEDPLILEYWIRTFDKLFEAVNCPAEQRVDIAAYYFHQEADNWWATDGPALRQQPNFTWEALKEAMRERFYPEHVKAEKYEEFLYLKQGAMSVQDYYAKFVALARFASALVPDENSKARKFINGLNYDTQKAVSVLGCQTLKEAYMKAATHYRVQQLQRLQRDAHKRNKRNGDDDHPQREKRARPKPPEQRIPRQVDHRNHGGRNFQGQGMRTDQRSQARERYYHCKLCQKNHRGVDCAGNPVKCYNCGRTGHRAFECHEGKEKRNRNQSQLNGGGDPGGNRPGGADNPNHNARGNVGNHKGNNNAPNQGKIFVMNQAQANACDVVSGGDHVDYDAAIFESAN</sequence>
<protein>
    <recommendedName>
        <fullName evidence="3">CCHC-type domain-containing protein</fullName>
    </recommendedName>
</protein>
<evidence type="ECO:0000259" key="3">
    <source>
        <dbReference type="PROSITE" id="PS50158"/>
    </source>
</evidence>
<evidence type="ECO:0000256" key="1">
    <source>
        <dbReference type="PROSITE-ProRule" id="PRU00047"/>
    </source>
</evidence>
<dbReference type="InterPro" id="IPR032567">
    <property type="entry name" value="RTL1-rel"/>
</dbReference>
<dbReference type="PANTHER" id="PTHR15503">
    <property type="entry name" value="LDOC1 RELATED"/>
    <property type="match status" value="1"/>
</dbReference>
<dbReference type="PANTHER" id="PTHR15503:SF45">
    <property type="entry name" value="RNA-DIRECTED DNA POLYMERASE HOMOLOG"/>
    <property type="match status" value="1"/>
</dbReference>
<evidence type="ECO:0000313" key="5">
    <source>
        <dbReference type="Proteomes" id="UP001152484"/>
    </source>
</evidence>
<evidence type="ECO:0000313" key="4">
    <source>
        <dbReference type="EMBL" id="CAH9072795.1"/>
    </source>
</evidence>
<comment type="caution">
    <text evidence="4">The sequence shown here is derived from an EMBL/GenBank/DDBJ whole genome shotgun (WGS) entry which is preliminary data.</text>
</comment>
<keyword evidence="5" id="KW-1185">Reference proteome</keyword>
<dbReference type="InterPro" id="IPR005162">
    <property type="entry name" value="Retrotrans_gag_dom"/>
</dbReference>
<keyword evidence="1" id="KW-0862">Zinc</keyword>
<dbReference type="EMBL" id="CAMAPE010000008">
    <property type="protein sequence ID" value="CAH9072795.1"/>
    <property type="molecule type" value="Genomic_DNA"/>
</dbReference>
<keyword evidence="1" id="KW-0863">Zinc-finger</keyword>
<dbReference type="SMART" id="SM00343">
    <property type="entry name" value="ZnF_C2HC"/>
    <property type="match status" value="1"/>
</dbReference>
<dbReference type="GO" id="GO:0003676">
    <property type="term" value="F:nucleic acid binding"/>
    <property type="evidence" value="ECO:0007669"/>
    <property type="project" value="InterPro"/>
</dbReference>
<name>A0A9P1E270_CUSEU</name>